<dbReference type="RefSeq" id="WP_227873323.1">
    <property type="nucleotide sequence ID" value="NZ_BDQK01000001.1"/>
</dbReference>
<organism evidence="2 3">
    <name type="scientific">Aphanothece sacrum FPU1</name>
    <dbReference type="NCBI Taxonomy" id="1920663"/>
    <lineage>
        <taxon>Bacteria</taxon>
        <taxon>Bacillati</taxon>
        <taxon>Cyanobacteriota</taxon>
        <taxon>Cyanophyceae</taxon>
        <taxon>Oscillatoriophycideae</taxon>
        <taxon>Chroococcales</taxon>
        <taxon>Aphanothecaceae</taxon>
        <taxon>Aphanothece</taxon>
    </lineage>
</organism>
<gene>
    <name evidence="2" type="ORF">AsFPU1_0163</name>
</gene>
<feature type="transmembrane region" description="Helical" evidence="1">
    <location>
        <begin position="32"/>
        <end position="48"/>
    </location>
</feature>
<keyword evidence="1" id="KW-0472">Membrane</keyword>
<dbReference type="AlphaFoldDB" id="A0A401IC26"/>
<feature type="transmembrane region" description="Helical" evidence="1">
    <location>
        <begin position="170"/>
        <end position="188"/>
    </location>
</feature>
<keyword evidence="1" id="KW-0812">Transmembrane</keyword>
<name>A0A401IC26_APHSA</name>
<feature type="transmembrane region" description="Helical" evidence="1">
    <location>
        <begin position="136"/>
        <end position="158"/>
    </location>
</feature>
<evidence type="ECO:0000313" key="3">
    <source>
        <dbReference type="Proteomes" id="UP000287247"/>
    </source>
</evidence>
<sequence length="190" mass="22031">MVRATFLHFPFFPLWAIMENGYWQPRIGDPTLMGWVTVIAYLVTAFLCANRSLKTQRDRWFWMTLSAILLLLGINKQLDLQSWLTLIGKQMAIEQGWYRERRQFQFDFILGLIAVSFAGLMFLIQGMGKSWKRFMLALLGLIFLLSFIVIRATSFHHVDVLLGREFSGFRLNWLFELGGISCIAIAAIKN</sequence>
<keyword evidence="1" id="KW-1133">Transmembrane helix</keyword>
<protein>
    <submittedName>
        <fullName evidence="2">Isopropylmalate isomerase</fullName>
    </submittedName>
</protein>
<dbReference type="Proteomes" id="UP000287247">
    <property type="component" value="Unassembled WGS sequence"/>
</dbReference>
<reference evidence="3" key="1">
    <citation type="submission" date="2017-05" db="EMBL/GenBank/DDBJ databases">
        <title>Physiological properties and genetic analysis related to exopolysaccharide production of fresh-water unicellular cyanobacterium Aphanothece sacrum, Suizenji Nori, that has been cultured as a food source in Japan.</title>
        <authorList>
            <person name="Kanesaki Y."/>
            <person name="Yoshikawa S."/>
            <person name="Ohki K."/>
        </authorList>
    </citation>
    <scope>NUCLEOTIDE SEQUENCE [LARGE SCALE GENOMIC DNA]</scope>
    <source>
        <strain evidence="3">FPU1</strain>
    </source>
</reference>
<accession>A0A401IC26</accession>
<evidence type="ECO:0000256" key="1">
    <source>
        <dbReference type="SAM" id="Phobius"/>
    </source>
</evidence>
<proteinExistence type="predicted"/>
<comment type="caution">
    <text evidence="2">The sequence shown here is derived from an EMBL/GenBank/DDBJ whole genome shotgun (WGS) entry which is preliminary data.</text>
</comment>
<dbReference type="GO" id="GO:0016853">
    <property type="term" value="F:isomerase activity"/>
    <property type="evidence" value="ECO:0007669"/>
    <property type="project" value="UniProtKB-KW"/>
</dbReference>
<dbReference type="EMBL" id="BDQK01000001">
    <property type="protein sequence ID" value="GBF78774.1"/>
    <property type="molecule type" value="Genomic_DNA"/>
</dbReference>
<feature type="transmembrane region" description="Helical" evidence="1">
    <location>
        <begin position="104"/>
        <end position="124"/>
    </location>
</feature>
<evidence type="ECO:0000313" key="2">
    <source>
        <dbReference type="EMBL" id="GBF78774.1"/>
    </source>
</evidence>
<keyword evidence="2" id="KW-0413">Isomerase</keyword>
<keyword evidence="3" id="KW-1185">Reference proteome</keyword>